<dbReference type="Gene3D" id="1.10.10.60">
    <property type="entry name" value="Homeodomain-like"/>
    <property type="match status" value="2"/>
</dbReference>
<protein>
    <submittedName>
        <fullName evidence="1">Uncharacterized protein</fullName>
    </submittedName>
</protein>
<evidence type="ECO:0000313" key="1">
    <source>
        <dbReference type="EMBL" id="AFQ29980.1"/>
    </source>
</evidence>
<reference evidence="1 2" key="1">
    <citation type="journal article" date="2013" name="Genome Announc.">
        <title>Complete Genome Sequence of Bacillus thuringiensis Serovar Israelensis Strain HD-789.</title>
        <authorList>
            <person name="Doggett N.A."/>
            <person name="Stubben C.J."/>
            <person name="Chertkov O."/>
            <person name="Bruce D.C."/>
            <person name="Detter J.C."/>
            <person name="Johnson S.L."/>
            <person name="Han C.S."/>
        </authorList>
    </citation>
    <scope>NUCLEOTIDE SEQUENCE [LARGE SCALE GENOMIC DNA]</scope>
    <source>
        <strain evidence="1 2">HD-789</strain>
    </source>
</reference>
<dbReference type="RefSeq" id="WP_000037336.1">
    <property type="nucleotide sequence ID" value="NC_018516.1"/>
</dbReference>
<proteinExistence type="predicted"/>
<dbReference type="Proteomes" id="UP000005257">
    <property type="component" value="Plasmid pBTHD789-1"/>
</dbReference>
<name>A0A9W3P6Y4_BACTU</name>
<geneLocation type="plasmid" evidence="1 2">
    <name>pBTHD789-1</name>
</geneLocation>
<accession>A0A9W3P6Y4</accession>
<keyword evidence="1" id="KW-0614">Plasmid</keyword>
<dbReference type="EMBL" id="CP003764">
    <property type="protein sequence ID" value="AFQ29980.1"/>
    <property type="molecule type" value="Genomic_DNA"/>
</dbReference>
<gene>
    <name evidence="1" type="ORF">BTF1_29397</name>
</gene>
<sequence length="211" mass="24298">MSKKESNKLRKAVSMWVYRKDLELSNEEISQETGVAVDELEQELVRVGLISINKELNRAVDLYVNRYKLGLTMDEIVEKECISKSTLYAELKNRGIDCRSIGKTYTQKDVHEAVSLFLTREETGLHVKDVLEKTGVPHSVLYKELHRLDITLKESNDSAINLAIELYENRKQTGIKVIDILERTKISSQTLYREIKLRGVPYRGRSKKKVA</sequence>
<organism evidence="1 2">
    <name type="scientific">Bacillus thuringiensis HD-789</name>
    <dbReference type="NCBI Taxonomy" id="1217737"/>
    <lineage>
        <taxon>Bacteria</taxon>
        <taxon>Bacillati</taxon>
        <taxon>Bacillota</taxon>
        <taxon>Bacilli</taxon>
        <taxon>Bacillales</taxon>
        <taxon>Bacillaceae</taxon>
        <taxon>Bacillus</taxon>
        <taxon>Bacillus cereus group</taxon>
    </lineage>
</organism>
<evidence type="ECO:0000313" key="2">
    <source>
        <dbReference type="Proteomes" id="UP000005257"/>
    </source>
</evidence>
<dbReference type="AlphaFoldDB" id="A0A9W3P6Y4"/>
<dbReference type="KEGG" id="btn:BTF1_29397"/>